<feature type="transmembrane region" description="Helical" evidence="1">
    <location>
        <begin position="29"/>
        <end position="50"/>
    </location>
</feature>
<dbReference type="Pfam" id="PF10551">
    <property type="entry name" value="MULE"/>
    <property type="match status" value="1"/>
</dbReference>
<keyword evidence="1" id="KW-0812">Transmembrane</keyword>
<name>A0ABN7XJG4_GIGMA</name>
<evidence type="ECO:0000313" key="3">
    <source>
        <dbReference type="EMBL" id="CAG8855438.1"/>
    </source>
</evidence>
<keyword evidence="1" id="KW-1133">Transmembrane helix</keyword>
<dbReference type="EMBL" id="CAJVQB010149335">
    <property type="protein sequence ID" value="CAG8855438.1"/>
    <property type="molecule type" value="Genomic_DNA"/>
</dbReference>
<feature type="non-terminal residue" evidence="3">
    <location>
        <position position="1"/>
    </location>
</feature>
<feature type="domain" description="MULE transposase" evidence="2">
    <location>
        <begin position="2"/>
        <end position="53"/>
    </location>
</feature>
<dbReference type="Proteomes" id="UP000789901">
    <property type="component" value="Unassembled WGS sequence"/>
</dbReference>
<dbReference type="PANTHER" id="PTHR47718">
    <property type="entry name" value="OS01G0519700 PROTEIN"/>
    <property type="match status" value="1"/>
</dbReference>
<protein>
    <submittedName>
        <fullName evidence="3">20348_t:CDS:1</fullName>
    </submittedName>
</protein>
<keyword evidence="1" id="KW-0472">Membrane</keyword>
<evidence type="ECO:0000259" key="2">
    <source>
        <dbReference type="Pfam" id="PF10551"/>
    </source>
</evidence>
<sequence>GSYFWILKVLIKATDRLYLSTILTDADPAMSLVILTIMPLTQHLHCIWYINQNLQKKLKEKLEP</sequence>
<feature type="non-terminal residue" evidence="3">
    <location>
        <position position="64"/>
    </location>
</feature>
<dbReference type="InterPro" id="IPR018289">
    <property type="entry name" value="MULE_transposase_dom"/>
</dbReference>
<dbReference type="PANTHER" id="PTHR47718:SF13">
    <property type="entry name" value="OS09G0290500 PROTEIN"/>
    <property type="match status" value="1"/>
</dbReference>
<accession>A0ABN7XJG4</accession>
<keyword evidence="4" id="KW-1185">Reference proteome</keyword>
<organism evidence="3 4">
    <name type="scientific">Gigaspora margarita</name>
    <dbReference type="NCBI Taxonomy" id="4874"/>
    <lineage>
        <taxon>Eukaryota</taxon>
        <taxon>Fungi</taxon>
        <taxon>Fungi incertae sedis</taxon>
        <taxon>Mucoromycota</taxon>
        <taxon>Glomeromycotina</taxon>
        <taxon>Glomeromycetes</taxon>
        <taxon>Diversisporales</taxon>
        <taxon>Gigasporaceae</taxon>
        <taxon>Gigaspora</taxon>
    </lineage>
</organism>
<gene>
    <name evidence="3" type="ORF">GMARGA_LOCUS44259</name>
</gene>
<evidence type="ECO:0000313" key="4">
    <source>
        <dbReference type="Proteomes" id="UP000789901"/>
    </source>
</evidence>
<proteinExistence type="predicted"/>
<evidence type="ECO:0000256" key="1">
    <source>
        <dbReference type="SAM" id="Phobius"/>
    </source>
</evidence>
<reference evidence="3 4" key="1">
    <citation type="submission" date="2021-06" db="EMBL/GenBank/DDBJ databases">
        <authorList>
            <person name="Kallberg Y."/>
            <person name="Tangrot J."/>
            <person name="Rosling A."/>
        </authorList>
    </citation>
    <scope>NUCLEOTIDE SEQUENCE [LARGE SCALE GENOMIC DNA]</scope>
    <source>
        <strain evidence="3 4">120-4 pot B 10/14</strain>
    </source>
</reference>
<comment type="caution">
    <text evidence="3">The sequence shown here is derived from an EMBL/GenBank/DDBJ whole genome shotgun (WGS) entry which is preliminary data.</text>
</comment>